<name>A0A2P2DZM8_9LEPT</name>
<evidence type="ECO:0000256" key="3">
    <source>
        <dbReference type="ARBA" id="ARBA00023002"/>
    </source>
</evidence>
<dbReference type="PROSITE" id="PS00061">
    <property type="entry name" value="ADH_SHORT"/>
    <property type="match status" value="1"/>
</dbReference>
<keyword evidence="5" id="KW-1185">Reference proteome</keyword>
<evidence type="ECO:0000256" key="1">
    <source>
        <dbReference type="ARBA" id="ARBA00006484"/>
    </source>
</evidence>
<dbReference type="AlphaFoldDB" id="A0A2P2DZM8"/>
<dbReference type="Gene3D" id="3.40.50.720">
    <property type="entry name" value="NAD(P)-binding Rossmann-like Domain"/>
    <property type="match status" value="1"/>
</dbReference>
<dbReference type="Pfam" id="PF00106">
    <property type="entry name" value="adh_short"/>
    <property type="match status" value="1"/>
</dbReference>
<dbReference type="InterPro" id="IPR002347">
    <property type="entry name" value="SDR_fam"/>
</dbReference>
<sequence length="252" mass="28621">MRKQSGSAMKTALVLGASSDIAKHIVYELQKKHINLQLTGTNLQVLEQTFSGLVASEAQKIQFFSLDIRNKNQFIRFLEQLDPFPDVVYSAIGYYKDQMDLRYSLQELSDTIEINFSGLVALLSLIANRMEERKFGQIVVLSSVAGERGRQLNYGYGSTKAALTVFLSGLRNRLHKANVQITTVLLGPVYTKMSKGHKLFPIITLQAPIAAKKIVEAGEKYKDEVYIHWIWRWIMLLIKIIPEGIFKRLPPF</sequence>
<evidence type="ECO:0000313" key="5">
    <source>
        <dbReference type="Proteomes" id="UP000245133"/>
    </source>
</evidence>
<comment type="similarity">
    <text evidence="1">Belongs to the short-chain dehydrogenases/reductases (SDR) family.</text>
</comment>
<comment type="caution">
    <text evidence="4">The sequence shown here is derived from an EMBL/GenBank/DDBJ whole genome shotgun (WGS) entry which is preliminary data.</text>
</comment>
<keyword evidence="2" id="KW-0521">NADP</keyword>
<protein>
    <submittedName>
        <fullName evidence="4">KR domain protein</fullName>
    </submittedName>
</protein>
<dbReference type="PANTHER" id="PTHR43391:SF14">
    <property type="entry name" value="DEHYDROGENASE_REDUCTASE SDR FAMILY PROTEIN 7-LIKE"/>
    <property type="match status" value="1"/>
</dbReference>
<accession>A0A2P2DZM8</accession>
<dbReference type="EMBL" id="BFBB01000003">
    <property type="protein sequence ID" value="GBF50082.1"/>
    <property type="molecule type" value="Genomic_DNA"/>
</dbReference>
<dbReference type="PRINTS" id="PR00081">
    <property type="entry name" value="GDHRDH"/>
</dbReference>
<dbReference type="InterPro" id="IPR020904">
    <property type="entry name" value="Sc_DH/Rdtase_CS"/>
</dbReference>
<evidence type="ECO:0000313" key="4">
    <source>
        <dbReference type="EMBL" id="GBF50082.1"/>
    </source>
</evidence>
<keyword evidence="3" id="KW-0560">Oxidoreductase</keyword>
<dbReference type="InterPro" id="IPR036291">
    <property type="entry name" value="NAD(P)-bd_dom_sf"/>
</dbReference>
<reference evidence="4 5" key="1">
    <citation type="submission" date="2018-02" db="EMBL/GenBank/DDBJ databases">
        <title>Novel Leptospira species isolated from soil and water in Japan.</title>
        <authorList>
            <person name="Nakao R."/>
            <person name="Masuzawa T."/>
        </authorList>
    </citation>
    <scope>NUCLEOTIDE SEQUENCE [LARGE SCALE GENOMIC DNA]</scope>
    <source>
        <strain evidence="4 5">YH101</strain>
    </source>
</reference>
<dbReference type="RefSeq" id="WP_244594318.1">
    <property type="nucleotide sequence ID" value="NZ_BFBB01000003.1"/>
</dbReference>
<organism evidence="4 5">
    <name type="scientific">Leptospira ryugenii</name>
    <dbReference type="NCBI Taxonomy" id="1917863"/>
    <lineage>
        <taxon>Bacteria</taxon>
        <taxon>Pseudomonadati</taxon>
        <taxon>Spirochaetota</taxon>
        <taxon>Spirochaetia</taxon>
        <taxon>Leptospirales</taxon>
        <taxon>Leptospiraceae</taxon>
        <taxon>Leptospira</taxon>
    </lineage>
</organism>
<dbReference type="Proteomes" id="UP000245133">
    <property type="component" value="Unassembled WGS sequence"/>
</dbReference>
<gene>
    <name evidence="4" type="ORF">LPTSP4_16060</name>
</gene>
<proteinExistence type="inferred from homology"/>
<dbReference type="GO" id="GO:0016491">
    <property type="term" value="F:oxidoreductase activity"/>
    <property type="evidence" value="ECO:0007669"/>
    <property type="project" value="UniProtKB-KW"/>
</dbReference>
<dbReference type="SUPFAM" id="SSF51735">
    <property type="entry name" value="NAD(P)-binding Rossmann-fold domains"/>
    <property type="match status" value="1"/>
</dbReference>
<dbReference type="PANTHER" id="PTHR43391">
    <property type="entry name" value="RETINOL DEHYDROGENASE-RELATED"/>
    <property type="match status" value="1"/>
</dbReference>
<evidence type="ECO:0000256" key="2">
    <source>
        <dbReference type="ARBA" id="ARBA00022857"/>
    </source>
</evidence>